<organism evidence="1">
    <name type="scientific">Anguilla anguilla</name>
    <name type="common">European freshwater eel</name>
    <name type="synonym">Muraena anguilla</name>
    <dbReference type="NCBI Taxonomy" id="7936"/>
    <lineage>
        <taxon>Eukaryota</taxon>
        <taxon>Metazoa</taxon>
        <taxon>Chordata</taxon>
        <taxon>Craniata</taxon>
        <taxon>Vertebrata</taxon>
        <taxon>Euteleostomi</taxon>
        <taxon>Actinopterygii</taxon>
        <taxon>Neopterygii</taxon>
        <taxon>Teleostei</taxon>
        <taxon>Anguilliformes</taxon>
        <taxon>Anguillidae</taxon>
        <taxon>Anguilla</taxon>
    </lineage>
</organism>
<protein>
    <submittedName>
        <fullName evidence="1">Uncharacterized protein</fullName>
    </submittedName>
</protein>
<evidence type="ECO:0000313" key="1">
    <source>
        <dbReference type="EMBL" id="JAH11855.1"/>
    </source>
</evidence>
<sequence length="49" mass="5776">MCGSKDVSREAYSRIKYLFILFFMKPSSHDCSYLQVIRLAVVQNDVPRY</sequence>
<dbReference type="EMBL" id="GBXM01096722">
    <property type="protein sequence ID" value="JAH11855.1"/>
    <property type="molecule type" value="Transcribed_RNA"/>
</dbReference>
<reference evidence="1" key="2">
    <citation type="journal article" date="2015" name="Fish Shellfish Immunol.">
        <title>Early steps in the European eel (Anguilla anguilla)-Vibrio vulnificus interaction in the gills: Role of the RtxA13 toxin.</title>
        <authorList>
            <person name="Callol A."/>
            <person name="Pajuelo D."/>
            <person name="Ebbesson L."/>
            <person name="Teles M."/>
            <person name="MacKenzie S."/>
            <person name="Amaro C."/>
        </authorList>
    </citation>
    <scope>NUCLEOTIDE SEQUENCE</scope>
</reference>
<proteinExistence type="predicted"/>
<accession>A0A0E9Q6A6</accession>
<reference evidence="1" key="1">
    <citation type="submission" date="2014-11" db="EMBL/GenBank/DDBJ databases">
        <authorList>
            <person name="Amaro Gonzalez C."/>
        </authorList>
    </citation>
    <scope>NUCLEOTIDE SEQUENCE</scope>
</reference>
<name>A0A0E9Q6A6_ANGAN</name>
<dbReference type="AlphaFoldDB" id="A0A0E9Q6A6"/>